<dbReference type="Gene3D" id="3.30.110.90">
    <property type="entry name" value="Amidohydrolase"/>
    <property type="match status" value="1"/>
</dbReference>
<dbReference type="SUPFAM" id="SSF51338">
    <property type="entry name" value="Composite domain of metallo-dependent hydrolases"/>
    <property type="match status" value="1"/>
</dbReference>
<dbReference type="EMBL" id="CP072133">
    <property type="protein sequence ID" value="QTH71205.1"/>
    <property type="molecule type" value="Genomic_DNA"/>
</dbReference>
<protein>
    <submittedName>
        <fullName evidence="2">Amidohydrolase family protein</fullName>
    </submittedName>
</protein>
<dbReference type="InterPro" id="IPR011059">
    <property type="entry name" value="Metal-dep_hydrolase_composite"/>
</dbReference>
<evidence type="ECO:0000313" key="2">
    <source>
        <dbReference type="EMBL" id="QTH71205.1"/>
    </source>
</evidence>
<sequence>MNLVTRLKRSVIFVLTLGVFGCASDNQNEPQAKYLVSDVAFVNGHVFNAEDGFVDNVFIVREGAVIANVKNLTSDFSGKIVDLAGKWVIPGLIDMHTHSYGNFIPNAKNDSPGTEVIAQRILKAGVTGFVDLFGYEKKLFEVRAKQRSGAFVGADMYTSLTCFTAPKGHCSEYGIPTRTVTTVEEVKSQMDDLAQYKPDVIKIVYQPTDDQPSISKEVFAQLVKSADEFGIKTIVHIKTWQDVRDAVEVGASAVTHVPRGKIPLDVPVLMAQSGMVMIPTLAVHNDFVNFLFDESVLDAPLLKQLVPESLIAAYKSQSLLEKYKDRKAEVEVRNRIAFAAVNAIHKAGVRVLVGTDAGNWNTVQGYSVHREMKLLSEAGFTPEEAIAAASTYATEFLGMKVGTNEGERANFVVLNTSPTKNILNTQDIAFVVKDGKVVVPKE</sequence>
<gene>
    <name evidence="2" type="ORF">J5O05_15610</name>
</gene>
<dbReference type="Gene3D" id="1.20.58.520">
    <property type="entry name" value="Amidohydrolase"/>
    <property type="match status" value="1"/>
</dbReference>
<feature type="domain" description="Amidohydrolase-related" evidence="1">
    <location>
        <begin position="87"/>
        <end position="438"/>
    </location>
</feature>
<dbReference type="Gene3D" id="3.40.50.10910">
    <property type="entry name" value="Amidohydrolase"/>
    <property type="match status" value="1"/>
</dbReference>
<dbReference type="KEGG" id="pxi:J5O05_15610"/>
<dbReference type="Proteomes" id="UP000664904">
    <property type="component" value="Chromosome"/>
</dbReference>
<evidence type="ECO:0000259" key="1">
    <source>
        <dbReference type="Pfam" id="PF01979"/>
    </source>
</evidence>
<dbReference type="PANTHER" id="PTHR43135:SF3">
    <property type="entry name" value="ALPHA-D-RIBOSE 1-METHYLPHOSPHONATE 5-TRIPHOSPHATE DIPHOSPHATASE"/>
    <property type="match status" value="1"/>
</dbReference>
<name>A0A975DGF0_9GAMM</name>
<dbReference type="AlphaFoldDB" id="A0A975DGF0"/>
<dbReference type="InterPro" id="IPR006680">
    <property type="entry name" value="Amidohydro-rel"/>
</dbReference>
<dbReference type="RefSeq" id="WP_208842846.1">
    <property type="nucleotide sequence ID" value="NZ_CP072133.1"/>
</dbReference>
<dbReference type="Pfam" id="PF01979">
    <property type="entry name" value="Amidohydro_1"/>
    <property type="match status" value="1"/>
</dbReference>
<dbReference type="InterPro" id="IPR051781">
    <property type="entry name" value="Metallo-dep_Hydrolase"/>
</dbReference>
<dbReference type="SUPFAM" id="SSF51556">
    <property type="entry name" value="Metallo-dependent hydrolases"/>
    <property type="match status" value="1"/>
</dbReference>
<reference evidence="2" key="1">
    <citation type="submission" date="2021-03" db="EMBL/GenBank/DDBJ databases">
        <title>Complete Genome of Pseudoalteromonas xiamenensis STKMTI.2, a new potential marine bacterium producing anti-Vibrio compounds.</title>
        <authorList>
            <person name="Handayani D.P."/>
            <person name="Isnansetyo A."/>
            <person name="Istiqomah I."/>
            <person name="Jumina J."/>
        </authorList>
    </citation>
    <scope>NUCLEOTIDE SEQUENCE</scope>
    <source>
        <strain evidence="2">STKMTI.2</strain>
    </source>
</reference>
<dbReference type="InterPro" id="IPR032466">
    <property type="entry name" value="Metal_Hydrolase"/>
</dbReference>
<dbReference type="GO" id="GO:0016810">
    <property type="term" value="F:hydrolase activity, acting on carbon-nitrogen (but not peptide) bonds"/>
    <property type="evidence" value="ECO:0007669"/>
    <property type="project" value="InterPro"/>
</dbReference>
<evidence type="ECO:0000313" key="3">
    <source>
        <dbReference type="Proteomes" id="UP000664904"/>
    </source>
</evidence>
<dbReference type="Gene3D" id="2.30.40.10">
    <property type="entry name" value="Urease, subunit C, domain 1"/>
    <property type="match status" value="1"/>
</dbReference>
<accession>A0A975DGF0</accession>
<keyword evidence="3" id="KW-1185">Reference proteome</keyword>
<proteinExistence type="predicted"/>
<dbReference type="PANTHER" id="PTHR43135">
    <property type="entry name" value="ALPHA-D-RIBOSE 1-METHYLPHOSPHONATE 5-TRIPHOSPHATE DIPHOSPHATASE"/>
    <property type="match status" value="1"/>
</dbReference>
<dbReference type="PROSITE" id="PS51257">
    <property type="entry name" value="PROKAR_LIPOPROTEIN"/>
    <property type="match status" value="1"/>
</dbReference>
<organism evidence="2 3">
    <name type="scientific">Pseudoalteromonas xiamenensis</name>
    <dbReference type="NCBI Taxonomy" id="882626"/>
    <lineage>
        <taxon>Bacteria</taxon>
        <taxon>Pseudomonadati</taxon>
        <taxon>Pseudomonadota</taxon>
        <taxon>Gammaproteobacteria</taxon>
        <taxon>Alteromonadales</taxon>
        <taxon>Pseudoalteromonadaceae</taxon>
        <taxon>Pseudoalteromonas</taxon>
    </lineage>
</organism>